<sequence>MKKKLPLSIIKNFQPKNKKHLNLVKPEEGGDNFILQFLDIDSESDFYFKIISFDKKEGKYHIEFSPINSENIGLQKRLLSIGELNKRFDSWLNIIEEYNNTETILDDPILKGFQEEYYSYFEILEDEDAETKPLSPDQILAIDNYMTYIETNIGEFVTQSNSKDIDEIKGDINQLKLELTQKPKKWVVEKTCMILAKITKQGPQFAKLIIDFMKEGKKELIKQGVKLLIQGGESLIS</sequence>
<dbReference type="AlphaFoldDB" id="A0A7X9RS48"/>
<dbReference type="Proteomes" id="UP000576082">
    <property type="component" value="Unassembled WGS sequence"/>
</dbReference>
<protein>
    <submittedName>
        <fullName evidence="1">Uncharacterized protein</fullName>
    </submittedName>
</protein>
<reference evidence="1 2" key="1">
    <citation type="submission" date="2020-04" db="EMBL/GenBank/DDBJ databases">
        <title>Flammeovirga sp. SR4, a novel species isolated from seawater.</title>
        <authorList>
            <person name="Wang X."/>
        </authorList>
    </citation>
    <scope>NUCLEOTIDE SEQUENCE [LARGE SCALE GENOMIC DNA]</scope>
    <source>
        <strain evidence="1 2">ATCC 23126</strain>
    </source>
</reference>
<dbReference type="EMBL" id="JABANE010000002">
    <property type="protein sequence ID" value="NME66601.1"/>
    <property type="molecule type" value="Genomic_DNA"/>
</dbReference>
<proteinExistence type="predicted"/>
<name>A0A7X9RS48_9BACT</name>
<evidence type="ECO:0000313" key="2">
    <source>
        <dbReference type="Proteomes" id="UP000576082"/>
    </source>
</evidence>
<evidence type="ECO:0000313" key="1">
    <source>
        <dbReference type="EMBL" id="NME66601.1"/>
    </source>
</evidence>
<gene>
    <name evidence="1" type="ORF">HHU12_01370</name>
</gene>
<accession>A0A7X9RS48</accession>
<keyword evidence="2" id="KW-1185">Reference proteome</keyword>
<comment type="caution">
    <text evidence="1">The sequence shown here is derived from an EMBL/GenBank/DDBJ whole genome shotgun (WGS) entry which is preliminary data.</text>
</comment>
<dbReference type="RefSeq" id="WP_169654347.1">
    <property type="nucleotide sequence ID" value="NZ_JABANE010000002.1"/>
</dbReference>
<organism evidence="1 2">
    <name type="scientific">Flammeovirga aprica JL-4</name>
    <dbReference type="NCBI Taxonomy" id="694437"/>
    <lineage>
        <taxon>Bacteria</taxon>
        <taxon>Pseudomonadati</taxon>
        <taxon>Bacteroidota</taxon>
        <taxon>Cytophagia</taxon>
        <taxon>Cytophagales</taxon>
        <taxon>Flammeovirgaceae</taxon>
        <taxon>Flammeovirga</taxon>
    </lineage>
</organism>